<keyword evidence="5" id="KW-0804">Transcription</keyword>
<proteinExistence type="predicted"/>
<dbReference type="InterPro" id="IPR003652">
    <property type="entry name" value="Ataxin_AXH_dom"/>
</dbReference>
<evidence type="ECO:0000256" key="6">
    <source>
        <dbReference type="ARBA" id="ARBA00023242"/>
    </source>
</evidence>
<comment type="caution">
    <text evidence="9">The sequence shown here is derived from an EMBL/GenBank/DDBJ whole genome shotgun (WGS) entry which is preliminary data.</text>
</comment>
<evidence type="ECO:0000256" key="7">
    <source>
        <dbReference type="SAM" id="MobiDB-lite"/>
    </source>
</evidence>
<evidence type="ECO:0000256" key="5">
    <source>
        <dbReference type="ARBA" id="ARBA00023163"/>
    </source>
</evidence>
<evidence type="ECO:0000256" key="3">
    <source>
        <dbReference type="ARBA" id="ARBA00023015"/>
    </source>
</evidence>
<keyword evidence="4" id="KW-0238">DNA-binding</keyword>
<dbReference type="EMBL" id="BTRK01000005">
    <property type="protein sequence ID" value="GMR53395.1"/>
    <property type="molecule type" value="Genomic_DNA"/>
</dbReference>
<gene>
    <name evidence="9" type="ORF">PMAYCL1PPCAC_23590</name>
</gene>
<evidence type="ECO:0000259" key="8">
    <source>
        <dbReference type="PROSITE" id="PS51148"/>
    </source>
</evidence>
<feature type="region of interest" description="Disordered" evidence="7">
    <location>
        <begin position="400"/>
        <end position="469"/>
    </location>
</feature>
<keyword evidence="6" id="KW-0539">Nucleus</keyword>
<dbReference type="Pfam" id="PF08517">
    <property type="entry name" value="AXH"/>
    <property type="match status" value="1"/>
</dbReference>
<dbReference type="Gene3D" id="2.170.16.10">
    <property type="entry name" value="Hedgehog/Intein (Hint) domain"/>
    <property type="match status" value="1"/>
</dbReference>
<feature type="compositionally biased region" description="Polar residues" evidence="7">
    <location>
        <begin position="164"/>
        <end position="180"/>
    </location>
</feature>
<keyword evidence="3" id="KW-0805">Transcription regulation</keyword>
<evidence type="ECO:0000256" key="2">
    <source>
        <dbReference type="ARBA" id="ARBA00022491"/>
    </source>
</evidence>
<dbReference type="GO" id="GO:0003723">
    <property type="term" value="F:RNA binding"/>
    <property type="evidence" value="ECO:0007669"/>
    <property type="project" value="InterPro"/>
</dbReference>
<dbReference type="PANTHER" id="PTHR13392:SF13">
    <property type="entry name" value="AXH DOMAIN-CONTAINING PROTEIN"/>
    <property type="match status" value="1"/>
</dbReference>
<name>A0AAN5D049_9BILA</name>
<sequence>FFSNFSMHNEGGLNGSGWSINTVTSDLSQLVDGSTSSDLFSILTPQRSVNSLASSSTALSSSLPSQFSLPPISYNQLLLDLQQRTCSQQGSSSSSVRTLPPLHPLLHPSQFHPSSLLHSTMMHDLSSSSTPFDSQSLHSGRPKKKSITETRRTSLPPHSIADQIPSQLRMNLPCTSNGKGANSPLVDQPSTSKEDQELQRELESAIRREAHEEFRRRPAPIVPDSYPRAPTPEDLGMLSETSYIPSHFFKGTKIVLPDGTKKAVEDLITDDFIMCSVASTDTVMQTSTVAHVEKNRFVYRIAFTINHETMWMEAAPEQPFFVVGLGWSSCSPEKTEQTFGLKARELQQGDVCLSLTTCQYQSKETREALHHVVGPTEAAIHAADEARKYTIFQRAIKKLPKKSRKKRNRDRRRLREGRGGSEPLPDLFFPSRTRRMKRSQSVDPLWQSSLPPNPPKPFSPKNNKDYPNQIAFDFEI</sequence>
<evidence type="ECO:0000256" key="1">
    <source>
        <dbReference type="ARBA" id="ARBA00004123"/>
    </source>
</evidence>
<feature type="domain" description="AXH" evidence="8">
    <location>
        <begin position="236"/>
        <end position="363"/>
    </location>
</feature>
<protein>
    <recommendedName>
        <fullName evidence="8">AXH domain-containing protein</fullName>
    </recommendedName>
</protein>
<reference evidence="10" key="1">
    <citation type="submission" date="2022-10" db="EMBL/GenBank/DDBJ databases">
        <title>Genome assembly of Pristionchus species.</title>
        <authorList>
            <person name="Yoshida K."/>
            <person name="Sommer R.J."/>
        </authorList>
    </citation>
    <scope>NUCLEOTIDE SEQUENCE [LARGE SCALE GENOMIC DNA]</scope>
    <source>
        <strain evidence="10">RS5460</strain>
    </source>
</reference>
<evidence type="ECO:0000256" key="4">
    <source>
        <dbReference type="ARBA" id="ARBA00023125"/>
    </source>
</evidence>
<dbReference type="SMART" id="SM00536">
    <property type="entry name" value="AXH"/>
    <property type="match status" value="1"/>
</dbReference>
<dbReference type="AlphaFoldDB" id="A0AAN5D049"/>
<comment type="subcellular location">
    <subcellularLocation>
        <location evidence="1">Nucleus</location>
    </subcellularLocation>
</comment>
<dbReference type="InterPro" id="IPR036096">
    <property type="entry name" value="Ataxin_AXH_dom_sf"/>
</dbReference>
<organism evidence="9 10">
    <name type="scientific">Pristionchus mayeri</name>
    <dbReference type="NCBI Taxonomy" id="1317129"/>
    <lineage>
        <taxon>Eukaryota</taxon>
        <taxon>Metazoa</taxon>
        <taxon>Ecdysozoa</taxon>
        <taxon>Nematoda</taxon>
        <taxon>Chromadorea</taxon>
        <taxon>Rhabditida</taxon>
        <taxon>Rhabditina</taxon>
        <taxon>Diplogasteromorpha</taxon>
        <taxon>Diplogasteroidea</taxon>
        <taxon>Neodiplogasteridae</taxon>
        <taxon>Pristionchus</taxon>
    </lineage>
</organism>
<feature type="compositionally biased region" description="Polar residues" evidence="7">
    <location>
        <begin position="125"/>
        <end position="138"/>
    </location>
</feature>
<dbReference type="GO" id="GO:0003677">
    <property type="term" value="F:DNA binding"/>
    <property type="evidence" value="ECO:0007669"/>
    <property type="project" value="UniProtKB-KW"/>
</dbReference>
<dbReference type="Proteomes" id="UP001328107">
    <property type="component" value="Unassembled WGS sequence"/>
</dbReference>
<dbReference type="GO" id="GO:0005634">
    <property type="term" value="C:nucleus"/>
    <property type="evidence" value="ECO:0007669"/>
    <property type="project" value="UniProtKB-SubCell"/>
</dbReference>
<dbReference type="PROSITE" id="PS51148">
    <property type="entry name" value="AXH"/>
    <property type="match status" value="1"/>
</dbReference>
<dbReference type="SUPFAM" id="SSF102031">
    <property type="entry name" value="AXH domain"/>
    <property type="match status" value="1"/>
</dbReference>
<feature type="region of interest" description="Disordered" evidence="7">
    <location>
        <begin position="89"/>
        <end position="197"/>
    </location>
</feature>
<feature type="non-terminal residue" evidence="9">
    <location>
        <position position="1"/>
    </location>
</feature>
<keyword evidence="10" id="KW-1185">Reference proteome</keyword>
<evidence type="ECO:0000313" key="9">
    <source>
        <dbReference type="EMBL" id="GMR53395.1"/>
    </source>
</evidence>
<dbReference type="PANTHER" id="PTHR13392">
    <property type="entry name" value="ATAXIN 1"/>
    <property type="match status" value="1"/>
</dbReference>
<evidence type="ECO:0000313" key="10">
    <source>
        <dbReference type="Proteomes" id="UP001328107"/>
    </source>
</evidence>
<feature type="compositionally biased region" description="Basic residues" evidence="7">
    <location>
        <begin position="400"/>
        <end position="415"/>
    </location>
</feature>
<feature type="compositionally biased region" description="Low complexity" evidence="7">
    <location>
        <begin position="104"/>
        <end position="119"/>
    </location>
</feature>
<keyword evidence="2" id="KW-0678">Repressor</keyword>
<dbReference type="GO" id="GO:0006355">
    <property type="term" value="P:regulation of DNA-templated transcription"/>
    <property type="evidence" value="ECO:0007669"/>
    <property type="project" value="InterPro"/>
</dbReference>
<accession>A0AAN5D049</accession>
<dbReference type="InterPro" id="IPR043404">
    <property type="entry name" value="ATAXIN1-like"/>
</dbReference>